<reference evidence="9 10" key="1">
    <citation type="journal article" date="2022" name="Nat. Ecol. Evol.">
        <title>A masculinizing supergene underlies an exaggerated male reproductive morph in a spider.</title>
        <authorList>
            <person name="Hendrickx F."/>
            <person name="De Corte Z."/>
            <person name="Sonet G."/>
            <person name="Van Belleghem S.M."/>
            <person name="Kostlbacher S."/>
            <person name="Vangestel C."/>
        </authorList>
    </citation>
    <scope>NUCLEOTIDE SEQUENCE [LARGE SCALE GENOMIC DNA]</scope>
    <source>
        <strain evidence="9">W744_W776</strain>
    </source>
</reference>
<evidence type="ECO:0000256" key="8">
    <source>
        <dbReference type="ARBA" id="ARBA00023242"/>
    </source>
</evidence>
<organism evidence="9 10">
    <name type="scientific">Oedothorax gibbosus</name>
    <dbReference type="NCBI Taxonomy" id="931172"/>
    <lineage>
        <taxon>Eukaryota</taxon>
        <taxon>Metazoa</taxon>
        <taxon>Ecdysozoa</taxon>
        <taxon>Arthropoda</taxon>
        <taxon>Chelicerata</taxon>
        <taxon>Arachnida</taxon>
        <taxon>Araneae</taxon>
        <taxon>Araneomorphae</taxon>
        <taxon>Entelegynae</taxon>
        <taxon>Araneoidea</taxon>
        <taxon>Linyphiidae</taxon>
        <taxon>Erigoninae</taxon>
        <taxon>Oedothorax</taxon>
    </lineage>
</organism>
<dbReference type="PANTHER" id="PTHR14865:SF2">
    <property type="entry name" value="CST COMPLEX SUBUNIT CTC1"/>
    <property type="match status" value="1"/>
</dbReference>
<evidence type="ECO:0000256" key="6">
    <source>
        <dbReference type="ARBA" id="ARBA00022895"/>
    </source>
</evidence>
<gene>
    <name evidence="9" type="ORF">JTE90_006218</name>
</gene>
<dbReference type="GO" id="GO:0045740">
    <property type="term" value="P:positive regulation of DNA replication"/>
    <property type="evidence" value="ECO:0007669"/>
    <property type="project" value="TreeGrafter"/>
</dbReference>
<name>A0AAV6VVY4_9ARAC</name>
<comment type="similarity">
    <text evidence="3">Belongs to the CTC1 family.</text>
</comment>
<comment type="subcellular location">
    <subcellularLocation>
        <location evidence="2">Chromosome</location>
        <location evidence="2">Telomere</location>
    </subcellularLocation>
    <subcellularLocation>
        <location evidence="1">Nucleus</location>
    </subcellularLocation>
</comment>
<dbReference type="EMBL" id="JAFNEN010000022">
    <property type="protein sequence ID" value="KAG8199974.1"/>
    <property type="molecule type" value="Genomic_DNA"/>
</dbReference>
<keyword evidence="8" id="KW-0539">Nucleus</keyword>
<dbReference type="GO" id="GO:0003697">
    <property type="term" value="F:single-stranded DNA binding"/>
    <property type="evidence" value="ECO:0007669"/>
    <property type="project" value="TreeGrafter"/>
</dbReference>
<evidence type="ECO:0000256" key="1">
    <source>
        <dbReference type="ARBA" id="ARBA00004123"/>
    </source>
</evidence>
<keyword evidence="5" id="KW-0158">Chromosome</keyword>
<keyword evidence="7" id="KW-0238">DNA-binding</keyword>
<dbReference type="GO" id="GO:0010833">
    <property type="term" value="P:telomere maintenance via telomere lengthening"/>
    <property type="evidence" value="ECO:0007669"/>
    <property type="project" value="TreeGrafter"/>
</dbReference>
<keyword evidence="6" id="KW-0779">Telomere</keyword>
<comment type="caution">
    <text evidence="9">The sequence shown here is derived from an EMBL/GenBank/DDBJ whole genome shotgun (WGS) entry which is preliminary data.</text>
</comment>
<dbReference type="InterPro" id="IPR042617">
    <property type="entry name" value="CTC1-like"/>
</dbReference>
<dbReference type="GO" id="GO:1990879">
    <property type="term" value="C:CST complex"/>
    <property type="evidence" value="ECO:0007669"/>
    <property type="project" value="TreeGrafter"/>
</dbReference>
<evidence type="ECO:0000256" key="4">
    <source>
        <dbReference type="ARBA" id="ARBA00016175"/>
    </source>
</evidence>
<sequence>MALDSCVQMNVNGLVIYASENIQLGNEKGLLLTIFNSHMDINFCVLVHGITLGFCWQNINVNHYYQITHLKVGVLESYFGSKKYVLKTTEKSTCKQITSYLLQKFELGPKLKSFVSISAFHPSFEIETNCLSNISYKGFITKIKDADCGVFEIDEKIVLCTNFNPCYSSNHIKIGTEILVLNAHFLKNTKESILLACALSTLRVLSRKLEQDEMLVASHDNFCLAYSLSIYDYLWFERLKVRLIMKFPTLGIEEISTERNSELFYNVIEFFLSIQNEPPIGQQSSLIDEYFSNPHKCRAFTENKFPVDCDLLYLCDIVKTAIDNISWINISKNWKVSINNQDNVILIGLLTSSSNGCFYISDATEKLVIILNKDCDCCPNKHNVIQKCTNTECSILVAISQYDLIFEKITFQNADWHCIKYIRTSCCRIHCLKSTLDIHKRDLRNPLTDKRTKSFDELEEIHDISSDLMNINLLSNSLHQSHKQFLVISKIWNLKKNDLSCSSVLVLFLPEKSSSADSVSETNSFSLPNDSLNYYETDDDFEFADLLKGLNCLSIENNPKLGILCLGTKCKLLYPGHVYVAEIGSADVKEKSSIYPCDIEVFSVLPSSDLEIAHDTNCSGIYNLSKLESLKYISVKDVLLNRVVSSNCILRGVLVDKFYENANNRLSNKNSTVCMKIRDLVSSDSIIAYAPYALESTNGTLPGTIIDLYGFLCVCSKNGNLYIKASSAFGIEILSNQKCINLENVLNERTGIICTDTHLEKDLRNEHYLNSFRYMFYLLKVISAEVFTICSKCQKRFKENCHCLVFSKANIKVSALIDDGKQVYLAASSGNNARMLLGLNPVEWQGLASYVEQHHCTLKFSEKASHAQVNYLPVMDQVFYHYCSSKSICRKLFLDCVFILNTDYLKTDVPSFWCQQVIKCQTSDAMVEFYVRLKSLI</sequence>
<evidence type="ECO:0000313" key="10">
    <source>
        <dbReference type="Proteomes" id="UP000827092"/>
    </source>
</evidence>
<dbReference type="AlphaFoldDB" id="A0AAV6VVY4"/>
<proteinExistence type="inferred from homology"/>
<dbReference type="PANTHER" id="PTHR14865">
    <property type="entry name" value="CST COMPLEX SUBUNIT CTC1"/>
    <property type="match status" value="1"/>
</dbReference>
<evidence type="ECO:0000313" key="9">
    <source>
        <dbReference type="EMBL" id="KAG8199974.1"/>
    </source>
</evidence>
<dbReference type="GO" id="GO:0042162">
    <property type="term" value="F:telomeric DNA binding"/>
    <property type="evidence" value="ECO:0007669"/>
    <property type="project" value="TreeGrafter"/>
</dbReference>
<evidence type="ECO:0000256" key="5">
    <source>
        <dbReference type="ARBA" id="ARBA00022454"/>
    </source>
</evidence>
<dbReference type="Proteomes" id="UP000827092">
    <property type="component" value="Unassembled WGS sequence"/>
</dbReference>
<evidence type="ECO:0000256" key="2">
    <source>
        <dbReference type="ARBA" id="ARBA00004574"/>
    </source>
</evidence>
<evidence type="ECO:0000256" key="3">
    <source>
        <dbReference type="ARBA" id="ARBA00006332"/>
    </source>
</evidence>
<evidence type="ECO:0000256" key="7">
    <source>
        <dbReference type="ARBA" id="ARBA00023125"/>
    </source>
</evidence>
<accession>A0AAV6VVY4</accession>
<keyword evidence="10" id="KW-1185">Reference proteome</keyword>
<protein>
    <recommendedName>
        <fullName evidence="4">CST complex subunit CTC1</fullName>
    </recommendedName>
</protein>